<feature type="region of interest" description="Disordered" evidence="1">
    <location>
        <begin position="207"/>
        <end position="234"/>
    </location>
</feature>
<dbReference type="GO" id="GO:0006368">
    <property type="term" value="P:transcription elongation by RNA polymerase II"/>
    <property type="evidence" value="ECO:0007669"/>
    <property type="project" value="InterPro"/>
</dbReference>
<dbReference type="OrthoDB" id="20844at2759"/>
<dbReference type="Gene3D" id="3.40.50.720">
    <property type="entry name" value="NAD(P)-binding Rossmann-like Domain"/>
    <property type="match status" value="1"/>
</dbReference>
<comment type="caution">
    <text evidence="3">The sequence shown here is derived from an EMBL/GenBank/DDBJ whole genome shotgun (WGS) entry which is preliminary data.</text>
</comment>
<gene>
    <name evidence="3" type="ORF">ALTATR162_LOCUS4665</name>
</gene>
<feature type="domain" description="6-phosphogluconate dehydrogenase NADP-binding" evidence="2">
    <location>
        <begin position="443"/>
        <end position="534"/>
    </location>
</feature>
<keyword evidence="4" id="KW-1185">Reference proteome</keyword>
<dbReference type="Gene3D" id="1.10.1040.10">
    <property type="entry name" value="N-(1-d-carboxylethyl)-l-norvaline Dehydrogenase, domain 2"/>
    <property type="match status" value="1"/>
</dbReference>
<feature type="compositionally biased region" description="Basic and acidic residues" evidence="1">
    <location>
        <begin position="75"/>
        <end position="86"/>
    </location>
</feature>
<dbReference type="Pfam" id="PF03446">
    <property type="entry name" value="NAD_binding_2"/>
    <property type="match status" value="1"/>
</dbReference>
<organism evidence="3 4">
    <name type="scientific">Alternaria atra</name>
    <dbReference type="NCBI Taxonomy" id="119953"/>
    <lineage>
        <taxon>Eukaryota</taxon>
        <taxon>Fungi</taxon>
        <taxon>Dikarya</taxon>
        <taxon>Ascomycota</taxon>
        <taxon>Pezizomycotina</taxon>
        <taxon>Dothideomycetes</taxon>
        <taxon>Pleosporomycetidae</taxon>
        <taxon>Pleosporales</taxon>
        <taxon>Pleosporineae</taxon>
        <taxon>Pleosporaceae</taxon>
        <taxon>Alternaria</taxon>
        <taxon>Alternaria sect. Ulocladioides</taxon>
    </lineage>
</organism>
<dbReference type="GO" id="GO:0016593">
    <property type="term" value="C:Cdc73/Paf1 complex"/>
    <property type="evidence" value="ECO:0007669"/>
    <property type="project" value="InterPro"/>
</dbReference>
<dbReference type="AlphaFoldDB" id="A0A8J2I3B8"/>
<feature type="compositionally biased region" description="Basic and acidic residues" evidence="1">
    <location>
        <begin position="224"/>
        <end position="234"/>
    </location>
</feature>
<dbReference type="GO" id="GO:0050661">
    <property type="term" value="F:NADP binding"/>
    <property type="evidence" value="ECO:0007669"/>
    <property type="project" value="InterPro"/>
</dbReference>
<feature type="region of interest" description="Disordered" evidence="1">
    <location>
        <begin position="1"/>
        <end position="88"/>
    </location>
</feature>
<dbReference type="PANTHER" id="PTHR23146:SF0">
    <property type="entry name" value="RNA POLYMERASE-ASSOCIATED PROTEIN LEO1"/>
    <property type="match status" value="1"/>
</dbReference>
<dbReference type="Pfam" id="PF04004">
    <property type="entry name" value="Leo1"/>
    <property type="match status" value="1"/>
</dbReference>
<protein>
    <recommendedName>
        <fullName evidence="2">6-phosphogluconate dehydrogenase NADP-binding domain-containing protein</fullName>
    </recommendedName>
</protein>
<dbReference type="SUPFAM" id="SSF51735">
    <property type="entry name" value="NAD(P)-binding Rossmann-fold domains"/>
    <property type="match status" value="1"/>
</dbReference>
<dbReference type="InterPro" id="IPR007149">
    <property type="entry name" value="Leo1"/>
</dbReference>
<dbReference type="GO" id="GO:0032968">
    <property type="term" value="P:positive regulation of transcription elongation by RNA polymerase II"/>
    <property type="evidence" value="ECO:0007669"/>
    <property type="project" value="TreeGrafter"/>
</dbReference>
<reference evidence="3" key="1">
    <citation type="submission" date="2021-05" db="EMBL/GenBank/DDBJ databases">
        <authorList>
            <person name="Stam R."/>
        </authorList>
    </citation>
    <scope>NUCLEOTIDE SEQUENCE</scope>
    <source>
        <strain evidence="3">CS162</strain>
    </source>
</reference>
<dbReference type="PANTHER" id="PTHR23146">
    <property type="entry name" value="LEO1 PROTEIN"/>
    <property type="match status" value="1"/>
</dbReference>
<sequence length="696" mass="75757">MSDAGHDPTLSDEEVNDQATPAENADESTPLNTVEENGLEDDEDDLFGDGDGDAGEDAPAEHRKLDDAELDSGDDEGRADRVRAPEAVEEVEQQTFAYMDADLARHPIPEPTDNELYLLKVPRFLSFEDKAFDHKTFQPPTTDHHSKVTASEHFSAYNTAMTTVRWRRSPSNNALLQSNARILRWSDGSLTLQLATDPTTQYDIDANTLAPPQVNPKIPTPTAVRDEKNGKTSSKKESYTYLVAPYEEANVMRVTNKLTASLNIVPTSNTKDAALEKLQNDLAKVAAKGRDDADQAISFIDVNEDPELRRQREEATFKEKQRQLRAREKHEERQRERANRTMGRSGGRASGGLDIDGLEDRATRKQSKQKSGLRRDWSDDEDYGGPRRNKEDDYDEEDDFIAGSDEEPEVVSDDDDPDEGIAPSPKRARGGVAADDDDDDEVVVSDDTVLQSVVETILSSGPITSKTFIDTTTVHPTTTSTITANLTSAGAFYIAAPVFGATPLAQAGRLLVAVAGPPPAIETVLPFLENVIARAVIRVGSEPSQALLLKTTSNFITAGLMMLLSEAHVLAEKSGLPASVLESLVEENFGAYAHGVSKRLTSGSYLPAPGQPPSSGLELGIKDVGHGVNLAREAGMELRIGDMYLGAAEEAKAYGDKNGRRCDSSAVFGTVRKRAGLEFESDGVRERDANTTEERV</sequence>
<dbReference type="GeneID" id="67016357"/>
<evidence type="ECO:0000259" key="2">
    <source>
        <dbReference type="Pfam" id="PF03446"/>
    </source>
</evidence>
<dbReference type="InterPro" id="IPR008927">
    <property type="entry name" value="6-PGluconate_DH-like_C_sf"/>
</dbReference>
<feature type="compositionally biased region" description="Acidic residues" evidence="1">
    <location>
        <begin position="37"/>
        <end position="58"/>
    </location>
</feature>
<feature type="region of interest" description="Disordered" evidence="1">
    <location>
        <begin position="312"/>
        <end position="440"/>
    </location>
</feature>
<evidence type="ECO:0000256" key="1">
    <source>
        <dbReference type="SAM" id="MobiDB-lite"/>
    </source>
</evidence>
<feature type="compositionally biased region" description="Acidic residues" evidence="1">
    <location>
        <begin position="392"/>
        <end position="419"/>
    </location>
</feature>
<dbReference type="InterPro" id="IPR006115">
    <property type="entry name" value="6PGDH_NADP-bd"/>
</dbReference>
<feature type="compositionally biased region" description="Polar residues" evidence="1">
    <location>
        <begin position="17"/>
        <end position="34"/>
    </location>
</feature>
<evidence type="ECO:0000313" key="3">
    <source>
        <dbReference type="EMBL" id="CAG5156872.1"/>
    </source>
</evidence>
<dbReference type="InterPro" id="IPR036291">
    <property type="entry name" value="NAD(P)-bd_dom_sf"/>
</dbReference>
<dbReference type="Proteomes" id="UP000676310">
    <property type="component" value="Unassembled WGS sequence"/>
</dbReference>
<dbReference type="RefSeq" id="XP_043168215.1">
    <property type="nucleotide sequence ID" value="XM_043312280.1"/>
</dbReference>
<dbReference type="EMBL" id="CAJRGZ010000017">
    <property type="protein sequence ID" value="CAG5156872.1"/>
    <property type="molecule type" value="Genomic_DNA"/>
</dbReference>
<dbReference type="InterPro" id="IPR013328">
    <property type="entry name" value="6PGD_dom2"/>
</dbReference>
<name>A0A8J2I3B8_9PLEO</name>
<dbReference type="GO" id="GO:1990269">
    <property type="term" value="F:RNA polymerase II C-terminal domain phosphoserine binding"/>
    <property type="evidence" value="ECO:0007669"/>
    <property type="project" value="TreeGrafter"/>
</dbReference>
<accession>A0A8J2I3B8</accession>
<dbReference type="SUPFAM" id="SSF48179">
    <property type="entry name" value="6-phosphogluconate dehydrogenase C-terminal domain-like"/>
    <property type="match status" value="1"/>
</dbReference>
<feature type="compositionally biased region" description="Basic and acidic residues" evidence="1">
    <location>
        <begin position="312"/>
        <end position="339"/>
    </location>
</feature>
<evidence type="ECO:0000313" key="4">
    <source>
        <dbReference type="Proteomes" id="UP000676310"/>
    </source>
</evidence>
<proteinExistence type="predicted"/>